<keyword evidence="3" id="KW-0378">Hydrolase</keyword>
<dbReference type="Proteomes" id="UP000000321">
    <property type="component" value="Unassembled WGS sequence"/>
</dbReference>
<dbReference type="HOGENOM" id="CLU_810899_0_0_5"/>
<feature type="compositionally biased region" description="Basic and acidic residues" evidence="4">
    <location>
        <begin position="117"/>
        <end position="130"/>
    </location>
</feature>
<accession>Q1YJG3</accession>
<dbReference type="NCBIfam" id="TIGR01543">
    <property type="entry name" value="proheadase_HK97"/>
    <property type="match status" value="1"/>
</dbReference>
<dbReference type="AlphaFoldDB" id="Q1YJG3"/>
<evidence type="ECO:0000313" key="6">
    <source>
        <dbReference type="EMBL" id="EAS50910.1"/>
    </source>
</evidence>
<name>Q1YJG3_AURMS</name>
<proteinExistence type="predicted"/>
<dbReference type="GO" id="GO:0008233">
    <property type="term" value="F:peptidase activity"/>
    <property type="evidence" value="ECO:0007669"/>
    <property type="project" value="UniProtKB-KW"/>
</dbReference>
<dbReference type="InterPro" id="IPR006433">
    <property type="entry name" value="Prohead_protease"/>
</dbReference>
<dbReference type="Pfam" id="PF04586">
    <property type="entry name" value="Peptidase_S78"/>
    <property type="match status" value="1"/>
</dbReference>
<protein>
    <submittedName>
        <fullName evidence="6">Putative phage protease</fullName>
    </submittedName>
</protein>
<gene>
    <name evidence="6" type="ORF">SI859A1_01036</name>
</gene>
<dbReference type="BioCyc" id="AURANTIMONAS:SI859A1_01036-MONOMER"/>
<dbReference type="GO" id="GO:0006508">
    <property type="term" value="P:proteolysis"/>
    <property type="evidence" value="ECO:0007669"/>
    <property type="project" value="UniProtKB-KW"/>
</dbReference>
<sequence length="342" mass="35687">MRGFPARAASRMGAAAAGEAGYRRLGKRPRRLLQSTDMTCAGVRESGPAGARPFHGGADERRTRVRSGALGVENSRRGGRVGHLGRLSAAEGPARGGVALPDRHGDRRGVRSAGRADAGRASRPRPDAERPGAGADGVGLGEPVRLVGAGRAVALCRRAVPRRREPAVEEAMTGGLRARTGPGVTDDGSIRGYAAIFGETDLAGDIIEPGAFAASVLRRGMAGIRMLWQHDPGRPVGRWHHVREDRTGLYVEGALALATAAGREAAGLIAAGALDGLSIGFRTRLARRGVGTARRRLVTIDLWEVSLVTFPMQERARLLAGVASTAGHAAPRRARAATGFAA</sequence>
<feature type="region of interest" description="Disordered" evidence="4">
    <location>
        <begin position="1"/>
        <end position="141"/>
    </location>
</feature>
<keyword evidence="7" id="KW-1185">Reference proteome</keyword>
<comment type="caution">
    <text evidence="6">The sequence shown here is derived from an EMBL/GenBank/DDBJ whole genome shotgun (WGS) entry which is preliminary data.</text>
</comment>
<dbReference type="SUPFAM" id="SSF50789">
    <property type="entry name" value="Herpes virus serine proteinase, assemblin"/>
    <property type="match status" value="1"/>
</dbReference>
<evidence type="ECO:0000256" key="3">
    <source>
        <dbReference type="ARBA" id="ARBA00022801"/>
    </source>
</evidence>
<evidence type="ECO:0000256" key="4">
    <source>
        <dbReference type="SAM" id="MobiDB-lite"/>
    </source>
</evidence>
<evidence type="ECO:0000259" key="5">
    <source>
        <dbReference type="Pfam" id="PF04586"/>
    </source>
</evidence>
<dbReference type="EMBL" id="AAPJ01000002">
    <property type="protein sequence ID" value="EAS50910.1"/>
    <property type="molecule type" value="Genomic_DNA"/>
</dbReference>
<organism evidence="6 7">
    <name type="scientific">Aurantimonas manganoxydans (strain ATCC BAA-1229 / DSM 21871 / SI85-9A1)</name>
    <dbReference type="NCBI Taxonomy" id="287752"/>
    <lineage>
        <taxon>Bacteria</taxon>
        <taxon>Pseudomonadati</taxon>
        <taxon>Pseudomonadota</taxon>
        <taxon>Alphaproteobacteria</taxon>
        <taxon>Hyphomicrobiales</taxon>
        <taxon>Aurantimonadaceae</taxon>
        <taxon>Aurantimonas</taxon>
    </lineage>
</organism>
<keyword evidence="1" id="KW-1188">Viral release from host cell</keyword>
<dbReference type="InterPro" id="IPR054613">
    <property type="entry name" value="Peptidase_S78_dom"/>
</dbReference>
<reference evidence="6 7" key="1">
    <citation type="journal article" date="2008" name="Appl. Environ. Microbiol.">
        <title>Genomic insights into Mn(II) oxidation by the marine alphaproteobacterium Aurantimonas sp. strain SI85-9A1.</title>
        <authorList>
            <person name="Dick G.J."/>
            <person name="Podell S."/>
            <person name="Johnson H.A."/>
            <person name="Rivera-Espinoza Y."/>
            <person name="Bernier-Latmani R."/>
            <person name="McCarthy J.K."/>
            <person name="Torpey J.W."/>
            <person name="Clement B.G."/>
            <person name="Gaasterland T."/>
            <person name="Tebo B.M."/>
        </authorList>
    </citation>
    <scope>NUCLEOTIDE SEQUENCE [LARGE SCALE GENOMIC DNA]</scope>
    <source>
        <strain evidence="6 7">SI85-9A1</strain>
    </source>
</reference>
<evidence type="ECO:0000256" key="1">
    <source>
        <dbReference type="ARBA" id="ARBA00022612"/>
    </source>
</evidence>
<keyword evidence="2 6" id="KW-0645">Protease</keyword>
<feature type="compositionally biased region" description="Low complexity" evidence="4">
    <location>
        <begin position="1"/>
        <end position="20"/>
    </location>
</feature>
<evidence type="ECO:0000256" key="2">
    <source>
        <dbReference type="ARBA" id="ARBA00022670"/>
    </source>
</evidence>
<feature type="domain" description="Prohead serine protease" evidence="5">
    <location>
        <begin position="186"/>
        <end position="317"/>
    </location>
</feature>
<evidence type="ECO:0000313" key="7">
    <source>
        <dbReference type="Proteomes" id="UP000000321"/>
    </source>
</evidence>